<protein>
    <submittedName>
        <fullName evidence="1">DNA binding domain, excisionase family protein</fullName>
    </submittedName>
</protein>
<name>A0A0A7FZG5_9CLOT</name>
<dbReference type="OrthoDB" id="1928760at2"/>
<dbReference type="RefSeq" id="WP_039313265.1">
    <property type="nucleotide sequence ID" value="NZ_CP006905.1"/>
</dbReference>
<dbReference type="HOGENOM" id="CLU_140176_12_2_9"/>
<dbReference type="KEGG" id="cbv:U729_1543"/>
<organism evidence="1 2">
    <name type="scientific">Clostridium baratii str. Sullivan</name>
    <dbReference type="NCBI Taxonomy" id="1415775"/>
    <lineage>
        <taxon>Bacteria</taxon>
        <taxon>Bacillati</taxon>
        <taxon>Bacillota</taxon>
        <taxon>Clostridia</taxon>
        <taxon>Eubacteriales</taxon>
        <taxon>Clostridiaceae</taxon>
        <taxon>Clostridium</taxon>
    </lineage>
</organism>
<dbReference type="AlphaFoldDB" id="A0A0A7FZG5"/>
<dbReference type="EMBL" id="CP006905">
    <property type="protein sequence ID" value="AIY85024.1"/>
    <property type="molecule type" value="Genomic_DNA"/>
</dbReference>
<keyword evidence="2" id="KW-1185">Reference proteome</keyword>
<proteinExistence type="predicted"/>
<evidence type="ECO:0000313" key="1">
    <source>
        <dbReference type="EMBL" id="AIY85024.1"/>
    </source>
</evidence>
<evidence type="ECO:0000313" key="2">
    <source>
        <dbReference type="Proteomes" id="UP000030635"/>
    </source>
</evidence>
<dbReference type="Proteomes" id="UP000030635">
    <property type="component" value="Chromosome"/>
</dbReference>
<accession>A0A0A7FZG5</accession>
<reference evidence="1 2" key="1">
    <citation type="journal article" date="2015" name="Infect. Genet. Evol.">
        <title>Genomic sequences of six botulinum neurotoxin-producing strains representing three clostridial species illustrate the mobility and diversity of botulinum neurotoxin genes.</title>
        <authorList>
            <person name="Smith T.J."/>
            <person name="Hill K.K."/>
            <person name="Xie G."/>
            <person name="Foley B.T."/>
            <person name="Williamson C.H."/>
            <person name="Foster J.T."/>
            <person name="Johnson S.L."/>
            <person name="Chertkov O."/>
            <person name="Teshima H."/>
            <person name="Gibbons H.S."/>
            <person name="Johnsky L.A."/>
            <person name="Karavis M.A."/>
            <person name="Smith L.A."/>
        </authorList>
    </citation>
    <scope>NUCLEOTIDE SEQUENCE [LARGE SCALE GENOMIC DNA]</scope>
    <source>
        <strain evidence="1">Sullivan</strain>
    </source>
</reference>
<dbReference type="eggNOG" id="ENOG50324NE">
    <property type="taxonomic scope" value="Bacteria"/>
</dbReference>
<gene>
    <name evidence="1" type="ORF">U729_1543</name>
</gene>
<sequence>MENITQKIREHNELIKKRTLSVKEWAKIEEIPYNQALRFSHAKDFPIIKVGRERRIIIAKLDDWFEKHIGMEVI</sequence>